<organism evidence="1 2">
    <name type="scientific">Coffea canephora</name>
    <name type="common">Robusta coffee</name>
    <dbReference type="NCBI Taxonomy" id="49390"/>
    <lineage>
        <taxon>Eukaryota</taxon>
        <taxon>Viridiplantae</taxon>
        <taxon>Streptophyta</taxon>
        <taxon>Embryophyta</taxon>
        <taxon>Tracheophyta</taxon>
        <taxon>Spermatophyta</taxon>
        <taxon>Magnoliopsida</taxon>
        <taxon>eudicotyledons</taxon>
        <taxon>Gunneridae</taxon>
        <taxon>Pentapetalae</taxon>
        <taxon>asterids</taxon>
        <taxon>lamiids</taxon>
        <taxon>Gentianales</taxon>
        <taxon>Rubiaceae</taxon>
        <taxon>Ixoroideae</taxon>
        <taxon>Gardenieae complex</taxon>
        <taxon>Bertiereae - Coffeeae clade</taxon>
        <taxon>Coffeeae</taxon>
        <taxon>Coffea</taxon>
    </lineage>
</organism>
<proteinExistence type="predicted"/>
<keyword evidence="2" id="KW-1185">Reference proteome</keyword>
<dbReference type="Gene3D" id="2.60.120.200">
    <property type="match status" value="1"/>
</dbReference>
<dbReference type="Proteomes" id="UP000295252">
    <property type="component" value="Chromosome VIII"/>
</dbReference>
<dbReference type="AlphaFoldDB" id="A0A068UTF3"/>
<accession>A0A068UTF3</accession>
<evidence type="ECO:0000313" key="2">
    <source>
        <dbReference type="Proteomes" id="UP000295252"/>
    </source>
</evidence>
<gene>
    <name evidence="1" type="ORF">GSCOC_T00034102001</name>
</gene>
<dbReference type="InParanoid" id="A0A068UTF3"/>
<reference evidence="2" key="1">
    <citation type="journal article" date="2014" name="Science">
        <title>The coffee genome provides insight into the convergent evolution of caffeine biosynthesis.</title>
        <authorList>
            <person name="Denoeud F."/>
            <person name="Carretero-Paulet L."/>
            <person name="Dereeper A."/>
            <person name="Droc G."/>
            <person name="Guyot R."/>
            <person name="Pietrella M."/>
            <person name="Zheng C."/>
            <person name="Alberti A."/>
            <person name="Anthony F."/>
            <person name="Aprea G."/>
            <person name="Aury J.M."/>
            <person name="Bento P."/>
            <person name="Bernard M."/>
            <person name="Bocs S."/>
            <person name="Campa C."/>
            <person name="Cenci A."/>
            <person name="Combes M.C."/>
            <person name="Crouzillat D."/>
            <person name="Da Silva C."/>
            <person name="Daddiego L."/>
            <person name="De Bellis F."/>
            <person name="Dussert S."/>
            <person name="Garsmeur O."/>
            <person name="Gayraud T."/>
            <person name="Guignon V."/>
            <person name="Jahn K."/>
            <person name="Jamilloux V."/>
            <person name="Joet T."/>
            <person name="Labadie K."/>
            <person name="Lan T."/>
            <person name="Leclercq J."/>
            <person name="Lepelley M."/>
            <person name="Leroy T."/>
            <person name="Li L.T."/>
            <person name="Librado P."/>
            <person name="Lopez L."/>
            <person name="Munoz A."/>
            <person name="Noel B."/>
            <person name="Pallavicini A."/>
            <person name="Perrotta G."/>
            <person name="Poncet V."/>
            <person name="Pot D."/>
            <person name="Priyono X."/>
            <person name="Rigoreau M."/>
            <person name="Rouard M."/>
            <person name="Rozas J."/>
            <person name="Tranchant-Dubreuil C."/>
            <person name="VanBuren R."/>
            <person name="Zhang Q."/>
            <person name="Andrade A.C."/>
            <person name="Argout X."/>
            <person name="Bertrand B."/>
            <person name="de Kochko A."/>
            <person name="Graziosi G."/>
            <person name="Henry R.J."/>
            <person name="Jayarama X."/>
            <person name="Ming R."/>
            <person name="Nagai C."/>
            <person name="Rounsley S."/>
            <person name="Sankoff D."/>
            <person name="Giuliano G."/>
            <person name="Albert V.A."/>
            <person name="Wincker P."/>
            <person name="Lashermes P."/>
        </authorList>
    </citation>
    <scope>NUCLEOTIDE SEQUENCE [LARGE SCALE GENOMIC DNA]</scope>
    <source>
        <strain evidence="2">cv. DH200-94</strain>
    </source>
</reference>
<dbReference type="SUPFAM" id="SSF49899">
    <property type="entry name" value="Concanavalin A-like lectins/glucanases"/>
    <property type="match status" value="1"/>
</dbReference>
<dbReference type="PhylomeDB" id="A0A068UTF3"/>
<dbReference type="EMBL" id="HG739142">
    <property type="protein sequence ID" value="CDP11671.1"/>
    <property type="molecule type" value="Genomic_DNA"/>
</dbReference>
<dbReference type="Gramene" id="CDP11671">
    <property type="protein sequence ID" value="CDP11671"/>
    <property type="gene ID" value="GSCOC_T00034102001"/>
</dbReference>
<dbReference type="GO" id="GO:0004553">
    <property type="term" value="F:hydrolase activity, hydrolyzing O-glycosyl compounds"/>
    <property type="evidence" value="ECO:0007669"/>
    <property type="project" value="InterPro"/>
</dbReference>
<dbReference type="InterPro" id="IPR013320">
    <property type="entry name" value="ConA-like_dom_sf"/>
</dbReference>
<evidence type="ECO:0008006" key="3">
    <source>
        <dbReference type="Google" id="ProtNLM"/>
    </source>
</evidence>
<dbReference type="InterPro" id="IPR044791">
    <property type="entry name" value="Beta-glucanase/XTH"/>
</dbReference>
<name>A0A068UTF3_COFCA</name>
<evidence type="ECO:0000313" key="1">
    <source>
        <dbReference type="EMBL" id="CDP11671.1"/>
    </source>
</evidence>
<dbReference type="PANTHER" id="PTHR31062">
    <property type="entry name" value="XYLOGLUCAN ENDOTRANSGLUCOSYLASE/HYDROLASE PROTEIN 8-RELATED"/>
    <property type="match status" value="1"/>
</dbReference>
<dbReference type="STRING" id="49390.A0A068UTF3"/>
<protein>
    <recommendedName>
        <fullName evidence="3">GH16 domain-containing protein</fullName>
    </recommendedName>
</protein>
<sequence>MQLKLVPGNFAGTITAYYISLRPIDIYFEFLGNLSGQFYILHTNVYT</sequence>